<evidence type="ECO:0008006" key="3">
    <source>
        <dbReference type="Google" id="ProtNLM"/>
    </source>
</evidence>
<evidence type="ECO:0000313" key="1">
    <source>
        <dbReference type="EMBL" id="GAA0623998.1"/>
    </source>
</evidence>
<organism evidence="1 2">
    <name type="scientific">Brevundimonas kwangchunensis</name>
    <dbReference type="NCBI Taxonomy" id="322163"/>
    <lineage>
        <taxon>Bacteria</taxon>
        <taxon>Pseudomonadati</taxon>
        <taxon>Pseudomonadota</taxon>
        <taxon>Alphaproteobacteria</taxon>
        <taxon>Caulobacterales</taxon>
        <taxon>Caulobacteraceae</taxon>
        <taxon>Brevundimonas</taxon>
    </lineage>
</organism>
<sequence length="98" mass="10797">MRRDDALASLRSLETFLRGRGVSQIYLFGSVARDERAPGSTVGVAFDIAPGSDFDAFDQGGLYLDLVDALGTRVNFIERRNLRTTSNIGVEVDLIRVF</sequence>
<dbReference type="Gene3D" id="3.30.460.10">
    <property type="entry name" value="Beta Polymerase, domain 2"/>
    <property type="match status" value="1"/>
</dbReference>
<keyword evidence="2" id="KW-1185">Reference proteome</keyword>
<dbReference type="RefSeq" id="WP_343793364.1">
    <property type="nucleotide sequence ID" value="NZ_BAAAGA010000005.1"/>
</dbReference>
<protein>
    <recommendedName>
        <fullName evidence="3">Polymerase beta nucleotidyltransferase domain-containing protein</fullName>
    </recommendedName>
</protein>
<dbReference type="Proteomes" id="UP001501352">
    <property type="component" value="Unassembled WGS sequence"/>
</dbReference>
<accession>A0ABN1GZU4</accession>
<dbReference type="EMBL" id="BAAAGA010000005">
    <property type="protein sequence ID" value="GAA0623998.1"/>
    <property type="molecule type" value="Genomic_DNA"/>
</dbReference>
<evidence type="ECO:0000313" key="2">
    <source>
        <dbReference type="Proteomes" id="UP001501352"/>
    </source>
</evidence>
<name>A0ABN1GZU4_9CAUL</name>
<proteinExistence type="predicted"/>
<gene>
    <name evidence="1" type="ORF">GCM10009422_20330</name>
</gene>
<dbReference type="InterPro" id="IPR043519">
    <property type="entry name" value="NT_sf"/>
</dbReference>
<comment type="caution">
    <text evidence="1">The sequence shown here is derived from an EMBL/GenBank/DDBJ whole genome shotgun (WGS) entry which is preliminary data.</text>
</comment>
<dbReference type="SUPFAM" id="SSF81301">
    <property type="entry name" value="Nucleotidyltransferase"/>
    <property type="match status" value="1"/>
</dbReference>
<reference evidence="1 2" key="1">
    <citation type="journal article" date="2019" name="Int. J. Syst. Evol. Microbiol.">
        <title>The Global Catalogue of Microorganisms (GCM) 10K type strain sequencing project: providing services to taxonomists for standard genome sequencing and annotation.</title>
        <authorList>
            <consortium name="The Broad Institute Genomics Platform"/>
            <consortium name="The Broad Institute Genome Sequencing Center for Infectious Disease"/>
            <person name="Wu L."/>
            <person name="Ma J."/>
        </authorList>
    </citation>
    <scope>NUCLEOTIDE SEQUENCE [LARGE SCALE GENOMIC DNA]</scope>
    <source>
        <strain evidence="1 2">JCM 12928</strain>
    </source>
</reference>